<gene>
    <name evidence="5" type="ORF">CDV31_009166</name>
</gene>
<dbReference type="Gene3D" id="1.10.510.10">
    <property type="entry name" value="Transferase(Phosphotransferase) domain 1"/>
    <property type="match status" value="1"/>
</dbReference>
<dbReference type="GO" id="GO:0005524">
    <property type="term" value="F:ATP binding"/>
    <property type="evidence" value="ECO:0007669"/>
    <property type="project" value="InterPro"/>
</dbReference>
<keyword evidence="2 3" id="KW-0040">ANK repeat</keyword>
<dbReference type="Pfam" id="PF00069">
    <property type="entry name" value="Pkinase"/>
    <property type="match status" value="1"/>
</dbReference>
<dbReference type="SMART" id="SM00220">
    <property type="entry name" value="S_TKc"/>
    <property type="match status" value="1"/>
</dbReference>
<dbReference type="InterPro" id="IPR036770">
    <property type="entry name" value="Ankyrin_rpt-contain_sf"/>
</dbReference>
<feature type="repeat" description="ANK" evidence="3">
    <location>
        <begin position="841"/>
        <end position="876"/>
    </location>
</feature>
<keyword evidence="1" id="KW-0677">Repeat</keyword>
<dbReference type="GO" id="GO:0004672">
    <property type="term" value="F:protein kinase activity"/>
    <property type="evidence" value="ECO:0007669"/>
    <property type="project" value="InterPro"/>
</dbReference>
<evidence type="ECO:0000256" key="1">
    <source>
        <dbReference type="ARBA" id="ARBA00022737"/>
    </source>
</evidence>
<dbReference type="Gene3D" id="1.25.40.20">
    <property type="entry name" value="Ankyrin repeat-containing domain"/>
    <property type="match status" value="3"/>
</dbReference>
<dbReference type="InterPro" id="IPR008271">
    <property type="entry name" value="Ser/Thr_kinase_AS"/>
</dbReference>
<comment type="caution">
    <text evidence="5">The sequence shown here is derived from an EMBL/GenBank/DDBJ whole genome shotgun (WGS) entry which is preliminary data.</text>
</comment>
<sequence length="1492" mass="167593">MADFQSLSIYTAAPSATELVNRPDKTFAVKGQAEFLAVAIALDVPILSANNNVIASMNTLAAGAGASFAVFASSEEMKLNPDDDFLNPSQQVQRLFNEAKSGDKFRRYVTKKIVTAQGFASDDSRQLAAAINEIRILSDETIRQCDFIVSMLAVSWSESPSLGRFWPQVLLEAADEGTLAEYLSAVDIDFKNQLAITMEIGRGLQFLHSQGIVHADLKPTNVLVFSNGFSQEQEELSGKLGITSVRAKLCDFGYAVIIDDYKSEKLFQARIGSYPWMAPELDAEETIELENLHKTDIYSLGLLAASIFMNGSLPFEGITPDEVSDIKSRLKEHPDAAVATVMKNIKSKASLDEYQDEYIRVFLSGTCVPSQADRVSLSAIQSYLFLGMMQQLGKGKPAIPLEWFPDLREAGESYHDALQALEKKHSKSTKGETEEDPNVPQILLDLRRMRDEVISIQIGDPEFEKTLANAFQDHSLKPAKVRKFRKAWKTDDHFEESQDFFDRMDEVFDRAILKTPDFAFEHTLTAALMPRVARKEVIEDLKATCDSDYIEDPAAPFHLAGAYFNGQVVDPSIEAGLKYLATSAMLKNPEAVSLILNVFDACEAGLPEDIRDDLLATIKTYGTTTFSGAQATLFDHPIPRQIEHHAILGKIWSKRWPEEYKKWLTSDRRILNTVFPANNNPLYLRAEPKTGQPEFDFDKLTTFKMGGPDKLDPSKRLDFVAEVTRLGCLESCSDYGFTLLQVAVVKEDIEMVKILVLELRASINAYGNTYGWTPLLLACHCGYFEMAKWLVEHGADATIREELHGATILHSLHRFSDRKECEEIMDIALSAGIDINTPLKNGLTPLHATFSGWDYSEGAAARLLLEYGADPTRQAEEWDGHWGFVTPITLAAQTLNIDLILEMISAAESFISIAGLSARRQLSHAKAQAFSALTTRTRFYYMATAGRGYMNKLETTISLLADKDMRDIVDERRAEDERLTDTCLAMSIHKARGFFIEALLNVFPDTKVDAPPLEGLPRTFLQIAIERRGIEAMRSLIKHGANLLAKDIRGRNALQVAAHYFPAVLPELIKLVEELPLEKRGGKTIKEILESQDNSGHTVFAQLLLEGYDDERRLAESLRVKYSLQHDYKMEEDGDKWMTLVGYMVSAAVADGLIPIEHVRYLLDLDPTPEYVCDSEGRTLLTLAVQGFSGSRNSYDLPCHQITGMLLQKYPDYNTIFTPSQTQRTVLHVAAYWSNRTALQMIKDHVQRNCPGKSVPWNLIEGGNTVLDFASLGVREKALPALGPEGNRVATRSTKKAALECYKFLRENGALHNWELQGTMVAARLLIYKVDFVKTGLFMRVATERLGLGPPDMDLDGIVEVADTCSPGARLIRLPVVQLAWRYNNFFLRFYSVRVSSQAPEGFEQFERWFEKRMTKDDPRFYESLDLPPGLYPYKTLTYKHTVPHTNEKVEWTRAGRIWTEKECDELRASFSALWDVFFGENEREFLEKLNG</sequence>
<dbReference type="SUPFAM" id="SSF56112">
    <property type="entry name" value="Protein kinase-like (PK-like)"/>
    <property type="match status" value="1"/>
</dbReference>
<evidence type="ECO:0000313" key="5">
    <source>
        <dbReference type="EMBL" id="RSM06392.1"/>
    </source>
</evidence>
<dbReference type="Pfam" id="PF12796">
    <property type="entry name" value="Ank_2"/>
    <property type="match status" value="1"/>
</dbReference>
<evidence type="ECO:0000256" key="3">
    <source>
        <dbReference type="PROSITE-ProRule" id="PRU00023"/>
    </source>
</evidence>
<proteinExistence type="predicted"/>
<evidence type="ECO:0000313" key="6">
    <source>
        <dbReference type="Proteomes" id="UP000288429"/>
    </source>
</evidence>
<dbReference type="PROSITE" id="PS50011">
    <property type="entry name" value="PROTEIN_KINASE_DOM"/>
    <property type="match status" value="1"/>
</dbReference>
<evidence type="ECO:0000259" key="4">
    <source>
        <dbReference type="PROSITE" id="PS50011"/>
    </source>
</evidence>
<dbReference type="PROSITE" id="PS50088">
    <property type="entry name" value="ANK_REPEAT"/>
    <property type="match status" value="2"/>
</dbReference>
<accession>A0A428TWL5</accession>
<dbReference type="PROSITE" id="PS50297">
    <property type="entry name" value="ANK_REP_REGION"/>
    <property type="match status" value="1"/>
</dbReference>
<name>A0A428TWL5_9HYPO</name>
<dbReference type="Proteomes" id="UP000288429">
    <property type="component" value="Unassembled WGS sequence"/>
</dbReference>
<feature type="domain" description="Protein kinase" evidence="4">
    <location>
        <begin position="56"/>
        <end position="386"/>
    </location>
</feature>
<dbReference type="InterPro" id="IPR000719">
    <property type="entry name" value="Prot_kinase_dom"/>
</dbReference>
<protein>
    <recommendedName>
        <fullName evidence="4">Protein kinase domain-containing protein</fullName>
    </recommendedName>
</protein>
<evidence type="ECO:0000256" key="2">
    <source>
        <dbReference type="ARBA" id="ARBA00023043"/>
    </source>
</evidence>
<dbReference type="PROSITE" id="PS00108">
    <property type="entry name" value="PROTEIN_KINASE_ST"/>
    <property type="match status" value="1"/>
</dbReference>
<dbReference type="PANTHER" id="PTHR24198:SF165">
    <property type="entry name" value="ANKYRIN REPEAT-CONTAINING PROTEIN-RELATED"/>
    <property type="match status" value="1"/>
</dbReference>
<dbReference type="SMART" id="SM00248">
    <property type="entry name" value="ANK"/>
    <property type="match status" value="8"/>
</dbReference>
<dbReference type="SUPFAM" id="SSF48403">
    <property type="entry name" value="Ankyrin repeat"/>
    <property type="match status" value="2"/>
</dbReference>
<feature type="repeat" description="ANK" evidence="3">
    <location>
        <begin position="770"/>
        <end position="802"/>
    </location>
</feature>
<keyword evidence="6" id="KW-1185">Reference proteome</keyword>
<reference evidence="5 6" key="1">
    <citation type="submission" date="2017-06" db="EMBL/GenBank/DDBJ databases">
        <title>Cmopartive genomic analysis of Ambrosia Fusariam Clade fungi.</title>
        <authorList>
            <person name="Stajich J.E."/>
            <person name="Carrillo J."/>
            <person name="Kijimoto T."/>
            <person name="Eskalen A."/>
            <person name="O'Donnell K."/>
            <person name="Kasson M."/>
        </authorList>
    </citation>
    <scope>NUCLEOTIDE SEQUENCE [LARGE SCALE GENOMIC DNA]</scope>
    <source>
        <strain evidence="5 6">NRRL 20438</strain>
    </source>
</reference>
<dbReference type="InterPro" id="IPR011009">
    <property type="entry name" value="Kinase-like_dom_sf"/>
</dbReference>
<dbReference type="EMBL" id="NIZV01000127">
    <property type="protein sequence ID" value="RSM06392.1"/>
    <property type="molecule type" value="Genomic_DNA"/>
</dbReference>
<dbReference type="InterPro" id="IPR002110">
    <property type="entry name" value="Ankyrin_rpt"/>
</dbReference>
<dbReference type="PANTHER" id="PTHR24198">
    <property type="entry name" value="ANKYRIN REPEAT AND PROTEIN KINASE DOMAIN-CONTAINING PROTEIN"/>
    <property type="match status" value="1"/>
</dbReference>
<organism evidence="5 6">
    <name type="scientific">Fusarium ambrosium</name>
    <dbReference type="NCBI Taxonomy" id="131363"/>
    <lineage>
        <taxon>Eukaryota</taxon>
        <taxon>Fungi</taxon>
        <taxon>Dikarya</taxon>
        <taxon>Ascomycota</taxon>
        <taxon>Pezizomycotina</taxon>
        <taxon>Sordariomycetes</taxon>
        <taxon>Hypocreomycetidae</taxon>
        <taxon>Hypocreales</taxon>
        <taxon>Nectriaceae</taxon>
        <taxon>Fusarium</taxon>
        <taxon>Fusarium solani species complex</taxon>
    </lineage>
</organism>